<keyword evidence="1" id="KW-0805">Transcription regulation</keyword>
<gene>
    <name evidence="7" type="ORF">Prudu_013977</name>
</gene>
<keyword evidence="2" id="KW-0238">DNA-binding</keyword>
<dbReference type="SUPFAM" id="SSF101941">
    <property type="entry name" value="NAC domain"/>
    <property type="match status" value="1"/>
</dbReference>
<feature type="domain" description="NAC" evidence="6">
    <location>
        <begin position="50"/>
        <end position="83"/>
    </location>
</feature>
<dbReference type="AlphaFoldDB" id="A0A4Y1RGR9"/>
<reference evidence="7" key="1">
    <citation type="journal article" date="2019" name="Science">
        <title>Mutation of a bHLH transcription factor allowed almond domestication.</title>
        <authorList>
            <person name="Sanchez-Perez R."/>
            <person name="Pavan S."/>
            <person name="Mazzeo R."/>
            <person name="Moldovan C."/>
            <person name="Aiese Cigliano R."/>
            <person name="Del Cueto J."/>
            <person name="Ricciardi F."/>
            <person name="Lotti C."/>
            <person name="Ricciardi L."/>
            <person name="Dicenta F."/>
            <person name="Lopez-Marques R.L."/>
            <person name="Lindberg Moller B."/>
        </authorList>
    </citation>
    <scope>NUCLEOTIDE SEQUENCE</scope>
</reference>
<evidence type="ECO:0000259" key="6">
    <source>
        <dbReference type="Pfam" id="PF02365"/>
    </source>
</evidence>
<feature type="transmembrane region" description="Helical" evidence="5">
    <location>
        <begin position="99"/>
        <end position="118"/>
    </location>
</feature>
<dbReference type="InterPro" id="IPR003441">
    <property type="entry name" value="NAC-dom"/>
</dbReference>
<evidence type="ECO:0000256" key="5">
    <source>
        <dbReference type="SAM" id="Phobius"/>
    </source>
</evidence>
<dbReference type="InterPro" id="IPR036093">
    <property type="entry name" value="NAC_dom_sf"/>
</dbReference>
<evidence type="ECO:0000256" key="3">
    <source>
        <dbReference type="ARBA" id="ARBA00023163"/>
    </source>
</evidence>
<keyword evidence="4" id="KW-0539">Nucleus</keyword>
<name>A0A4Y1RGR9_PRUDU</name>
<keyword evidence="5" id="KW-0812">Transmembrane</keyword>
<proteinExistence type="predicted"/>
<evidence type="ECO:0000256" key="1">
    <source>
        <dbReference type="ARBA" id="ARBA00023015"/>
    </source>
</evidence>
<dbReference type="Pfam" id="PF02365">
    <property type="entry name" value="NAM"/>
    <property type="match status" value="1"/>
</dbReference>
<sequence>WDFTTKKLKRVTKAKLPILSPTYISLSYHLAAWWIYEDLLYFGCLAPRVLYRFHPTDEELVDYYLRKKIASKRIDLDVIKDVIFIRLSRGIFKLNRENLLNNLLILFTIIVVELDRIVQNRN</sequence>
<dbReference type="GO" id="GO:0003677">
    <property type="term" value="F:DNA binding"/>
    <property type="evidence" value="ECO:0007669"/>
    <property type="project" value="UniProtKB-KW"/>
</dbReference>
<organism evidence="7">
    <name type="scientific">Prunus dulcis</name>
    <name type="common">Almond</name>
    <name type="synonym">Amygdalus dulcis</name>
    <dbReference type="NCBI Taxonomy" id="3755"/>
    <lineage>
        <taxon>Eukaryota</taxon>
        <taxon>Viridiplantae</taxon>
        <taxon>Streptophyta</taxon>
        <taxon>Embryophyta</taxon>
        <taxon>Tracheophyta</taxon>
        <taxon>Spermatophyta</taxon>
        <taxon>Magnoliopsida</taxon>
        <taxon>eudicotyledons</taxon>
        <taxon>Gunneridae</taxon>
        <taxon>Pentapetalae</taxon>
        <taxon>rosids</taxon>
        <taxon>fabids</taxon>
        <taxon>Rosales</taxon>
        <taxon>Rosaceae</taxon>
        <taxon>Amygdaloideae</taxon>
        <taxon>Amygdaleae</taxon>
        <taxon>Prunus</taxon>
    </lineage>
</organism>
<protein>
    <submittedName>
        <fullName evidence="7">NAC domain containing protein 47</fullName>
    </submittedName>
</protein>
<keyword evidence="3" id="KW-0804">Transcription</keyword>
<keyword evidence="5" id="KW-0472">Membrane</keyword>
<accession>A0A4Y1RGR9</accession>
<feature type="non-terminal residue" evidence="7">
    <location>
        <position position="1"/>
    </location>
</feature>
<dbReference type="GO" id="GO:0006355">
    <property type="term" value="P:regulation of DNA-templated transcription"/>
    <property type="evidence" value="ECO:0007669"/>
    <property type="project" value="InterPro"/>
</dbReference>
<keyword evidence="5" id="KW-1133">Transmembrane helix</keyword>
<evidence type="ECO:0000313" key="7">
    <source>
        <dbReference type="EMBL" id="BBH03186.1"/>
    </source>
</evidence>
<dbReference type="EMBL" id="AP019301">
    <property type="protein sequence ID" value="BBH03186.1"/>
    <property type="molecule type" value="Genomic_DNA"/>
</dbReference>
<evidence type="ECO:0000256" key="2">
    <source>
        <dbReference type="ARBA" id="ARBA00023125"/>
    </source>
</evidence>
<evidence type="ECO:0000256" key="4">
    <source>
        <dbReference type="ARBA" id="ARBA00023242"/>
    </source>
</evidence>